<evidence type="ECO:0000313" key="3">
    <source>
        <dbReference type="Proteomes" id="UP001412239"/>
    </source>
</evidence>
<organism evidence="2 3">
    <name type="scientific">Tuber aestivum</name>
    <name type="common">summer truffle</name>
    <dbReference type="NCBI Taxonomy" id="59557"/>
    <lineage>
        <taxon>Eukaryota</taxon>
        <taxon>Fungi</taxon>
        <taxon>Dikarya</taxon>
        <taxon>Ascomycota</taxon>
        <taxon>Pezizomycotina</taxon>
        <taxon>Pezizomycetes</taxon>
        <taxon>Pezizales</taxon>
        <taxon>Tuberaceae</taxon>
        <taxon>Tuber</taxon>
    </lineage>
</organism>
<feature type="compositionally biased region" description="Polar residues" evidence="1">
    <location>
        <begin position="41"/>
        <end position="61"/>
    </location>
</feature>
<protein>
    <submittedName>
        <fullName evidence="2">Uncharacterized protein</fullName>
    </submittedName>
</protein>
<feature type="compositionally biased region" description="Pro residues" evidence="1">
    <location>
        <begin position="63"/>
        <end position="73"/>
    </location>
</feature>
<feature type="region of interest" description="Disordered" evidence="1">
    <location>
        <begin position="15"/>
        <end position="99"/>
    </location>
</feature>
<sequence>MCYVFFHIQSFRIRSPSASLPSPSQSKQTHPSHPPPSLLLNNKSGPGTALSNFPTERGSQYPQSPPLPPPSTPLPGNLPKSNHRSFAHSEIPIPPGLFPKVRACASGGEAVKGL</sequence>
<proteinExistence type="predicted"/>
<dbReference type="EMBL" id="LN891019">
    <property type="protein sequence ID" value="CUS11499.1"/>
    <property type="molecule type" value="Genomic_DNA"/>
</dbReference>
<dbReference type="AlphaFoldDB" id="A0A292PVD2"/>
<accession>A0A292PVD2</accession>
<evidence type="ECO:0000256" key="1">
    <source>
        <dbReference type="SAM" id="MobiDB-lite"/>
    </source>
</evidence>
<feature type="compositionally biased region" description="Low complexity" evidence="1">
    <location>
        <begin position="15"/>
        <end position="26"/>
    </location>
</feature>
<name>A0A292PVD2_9PEZI</name>
<gene>
    <name evidence="2" type="ORF">GSTUAT00004372001</name>
</gene>
<keyword evidence="3" id="KW-1185">Reference proteome</keyword>
<evidence type="ECO:0000313" key="2">
    <source>
        <dbReference type="EMBL" id="CUS11499.1"/>
    </source>
</evidence>
<reference evidence="2" key="1">
    <citation type="submission" date="2015-10" db="EMBL/GenBank/DDBJ databases">
        <authorList>
            <person name="Regsiter A."/>
            <person name="william w."/>
        </authorList>
    </citation>
    <scope>NUCLEOTIDE SEQUENCE</scope>
    <source>
        <strain evidence="2">Montdore</strain>
    </source>
</reference>
<dbReference type="Proteomes" id="UP001412239">
    <property type="component" value="Unassembled WGS sequence"/>
</dbReference>